<evidence type="ECO:0000256" key="2">
    <source>
        <dbReference type="ARBA" id="ARBA00022777"/>
    </source>
</evidence>
<keyword evidence="2 4" id="KW-0418">Kinase</keyword>
<evidence type="ECO:0000313" key="4">
    <source>
        <dbReference type="EMBL" id="MBP2476384.1"/>
    </source>
</evidence>
<evidence type="ECO:0000313" key="5">
    <source>
        <dbReference type="Proteomes" id="UP001519363"/>
    </source>
</evidence>
<dbReference type="EMBL" id="JAGIOO010000001">
    <property type="protein sequence ID" value="MBP2476384.1"/>
    <property type="molecule type" value="Genomic_DNA"/>
</dbReference>
<dbReference type="InterPro" id="IPR002173">
    <property type="entry name" value="Carboh/pur_kinase_PfkB_CS"/>
</dbReference>
<reference evidence="4 5" key="1">
    <citation type="submission" date="2021-03" db="EMBL/GenBank/DDBJ databases">
        <title>Sequencing the genomes of 1000 actinobacteria strains.</title>
        <authorList>
            <person name="Klenk H.-P."/>
        </authorList>
    </citation>
    <scope>NUCLEOTIDE SEQUENCE [LARGE SCALE GENOMIC DNA]</scope>
    <source>
        <strain evidence="4 5">DSM 44580</strain>
    </source>
</reference>
<keyword evidence="1" id="KW-0808">Transferase</keyword>
<dbReference type="Proteomes" id="UP001519363">
    <property type="component" value="Unassembled WGS sequence"/>
</dbReference>
<dbReference type="PANTHER" id="PTHR42774">
    <property type="entry name" value="PHOSPHOTRANSFERASE SYSTEM TRANSPORT PROTEIN"/>
    <property type="match status" value="1"/>
</dbReference>
<name>A0ABS5AII6_9PSEU</name>
<dbReference type="RefSeq" id="WP_249044331.1">
    <property type="nucleotide sequence ID" value="NZ_JAGIOO010000001.1"/>
</dbReference>
<dbReference type="InterPro" id="IPR011611">
    <property type="entry name" value="PfkB_dom"/>
</dbReference>
<proteinExistence type="predicted"/>
<accession>A0ABS5AII6</accession>
<dbReference type="Gene3D" id="3.40.1190.20">
    <property type="match status" value="1"/>
</dbReference>
<dbReference type="Pfam" id="PF00294">
    <property type="entry name" value="PfkB"/>
    <property type="match status" value="1"/>
</dbReference>
<dbReference type="InterPro" id="IPR052562">
    <property type="entry name" value="Ketohexokinase-related"/>
</dbReference>
<dbReference type="PANTHER" id="PTHR42774:SF3">
    <property type="entry name" value="KETOHEXOKINASE"/>
    <property type="match status" value="1"/>
</dbReference>
<comment type="caution">
    <text evidence="4">The sequence shown here is derived from an EMBL/GenBank/DDBJ whole genome shotgun (WGS) entry which is preliminary data.</text>
</comment>
<sequence length="294" mass="30791">MGRLLCVGLATVDVLHRVEAFPAPNQKATALRQDVAAGGPASNAAVTAAVLGSDVTLLTALGDHPLARLVFGELSGFGITVCDCTPERYEPPAVSAITVHEHTGERNIVSTDARGVAAQPPEELPGLLAEADVVLLDGHHPALAAAAARASAPVVLDAGRYRPHHEELLDRADVVVCSGDYRLPGFAGEAATVGELARRTRAGAMTRGGQPLLWWERDLGRGELAVPEVPVRDTLGAGDAFHGAFAHALGRSGWRPAELVAHLREAAEVAAVRVQHAGPRDWLARLPSVKKNGQ</sequence>
<keyword evidence="5" id="KW-1185">Reference proteome</keyword>
<dbReference type="InterPro" id="IPR029056">
    <property type="entry name" value="Ribokinase-like"/>
</dbReference>
<gene>
    <name evidence="4" type="ORF">JOF53_005256</name>
</gene>
<dbReference type="SUPFAM" id="SSF53613">
    <property type="entry name" value="Ribokinase-like"/>
    <property type="match status" value="1"/>
</dbReference>
<dbReference type="PROSITE" id="PS00584">
    <property type="entry name" value="PFKB_KINASES_2"/>
    <property type="match status" value="1"/>
</dbReference>
<organism evidence="4 5">
    <name type="scientific">Crossiella equi</name>
    <dbReference type="NCBI Taxonomy" id="130796"/>
    <lineage>
        <taxon>Bacteria</taxon>
        <taxon>Bacillati</taxon>
        <taxon>Actinomycetota</taxon>
        <taxon>Actinomycetes</taxon>
        <taxon>Pseudonocardiales</taxon>
        <taxon>Pseudonocardiaceae</taxon>
        <taxon>Crossiella</taxon>
    </lineage>
</organism>
<dbReference type="GO" id="GO:0016301">
    <property type="term" value="F:kinase activity"/>
    <property type="evidence" value="ECO:0007669"/>
    <property type="project" value="UniProtKB-KW"/>
</dbReference>
<evidence type="ECO:0000259" key="3">
    <source>
        <dbReference type="Pfam" id="PF00294"/>
    </source>
</evidence>
<feature type="domain" description="Carbohydrate kinase PfkB" evidence="3">
    <location>
        <begin position="3"/>
        <end position="280"/>
    </location>
</feature>
<evidence type="ECO:0000256" key="1">
    <source>
        <dbReference type="ARBA" id="ARBA00022679"/>
    </source>
</evidence>
<protein>
    <submittedName>
        <fullName evidence="4">Sugar/nucleoside kinase (Ribokinase family)</fullName>
    </submittedName>
</protein>